<organism evidence="7">
    <name type="scientific">Onchocerca ochengi</name>
    <name type="common">Filarial nematode worm</name>
    <dbReference type="NCBI Taxonomy" id="42157"/>
    <lineage>
        <taxon>Eukaryota</taxon>
        <taxon>Metazoa</taxon>
        <taxon>Ecdysozoa</taxon>
        <taxon>Nematoda</taxon>
        <taxon>Chromadorea</taxon>
        <taxon>Rhabditida</taxon>
        <taxon>Spirurina</taxon>
        <taxon>Spiruromorpha</taxon>
        <taxon>Filarioidea</taxon>
        <taxon>Onchocercidae</taxon>
        <taxon>Onchocerca</taxon>
    </lineage>
</organism>
<feature type="repeat" description="HEAT" evidence="3">
    <location>
        <begin position="1515"/>
        <end position="1552"/>
    </location>
</feature>
<name>A0A182DZB7_ONCOC</name>
<dbReference type="Pfam" id="PF23271">
    <property type="entry name" value="HEAT_GCN1"/>
    <property type="match status" value="1"/>
</dbReference>
<dbReference type="InterPro" id="IPR011989">
    <property type="entry name" value="ARM-like"/>
</dbReference>
<dbReference type="EMBL" id="UYRW01000118">
    <property type="protein sequence ID" value="VDK63321.1"/>
    <property type="molecule type" value="Genomic_DNA"/>
</dbReference>
<keyword evidence="6" id="KW-1185">Reference proteome</keyword>
<dbReference type="GO" id="GO:0005829">
    <property type="term" value="C:cytosol"/>
    <property type="evidence" value="ECO:0007669"/>
    <property type="project" value="TreeGrafter"/>
</dbReference>
<feature type="domain" description="TOG" evidence="4">
    <location>
        <begin position="1585"/>
        <end position="1817"/>
    </location>
</feature>
<feature type="repeat" description="HEAT" evidence="3">
    <location>
        <begin position="1634"/>
        <end position="1672"/>
    </location>
</feature>
<dbReference type="Pfam" id="PF24987">
    <property type="entry name" value="HEAT_EF3_N"/>
    <property type="match status" value="2"/>
</dbReference>
<gene>
    <name evidence="5" type="ORF">NOO_LOCUS1028</name>
</gene>
<dbReference type="PANTHER" id="PTHR23346">
    <property type="entry name" value="TRANSLATIONAL ACTIVATOR GCN1-RELATED"/>
    <property type="match status" value="1"/>
</dbReference>
<sequence>MEAIAESVNNDPQNSLDHLKVVGRKYLESLNNSSSRQHQIAAQSLSSSLSNIAEIPDQIRKPLIRITVSTCFTRLTDRLSQTSVYLVISSLVRENPVTSMKHLAEAYTSFFERYTTSARWLTANSVLAVKWLFDLRNLIDLRDADIFSSYMSALLSVMSHICASKKFVKIQNKMKAIFNHDLLKKALEWIRNHYIIQSSSTVNILALLTLLPYSSEHFDFSFFVKIYIANILLAKHRPNIHVVVASSKIFKHISLEMFRDEIMAVVKKSMLRSPEIAIFGILYLLESTTVDLSSFAIDFYKILSASLISSIDEVRKHALLSVAMIAKKINDPKALKGLVDGVFGTYSGSDGRIATVGQRITVLQTLKSMSCHGVKDKTECDIIASDILQRLNSLLISEVHQTTLETMWKVVLAWSTQIINVDEKLQPVFMACLKSPNRSVTLRSMVNLYGIGNGKKIKLSDDLLKSVSDAYKTRSNAGDLVIMSLLLLTDEKAQENIRQTLESDFFKEKFISSLNTSDILYAAKLSDWMIRNTEAKNWSDMRNVFYVLFASLFWPDYEIRKGANDIVRKCVVEKGNAFCVAFLDCLFLCVTSGLAQEICKRMTITQDEENERILDNKLIAAALHEVMIPFNAAEENFDLGIGILTSGLLMSCSFPLVKSDPHCWNRWVRSIINVECLLCERGVRMMMNRIVSVNDMVIQYNAVKMLMSNSGMTQHIRGTIWEYCTDLLIEIDIERYVSITNREIAIYNTPDGVLYNTAVLELSYEEEFGIKNVKRENKLYKYKEQILEAQLKKELAEKRRQEGKLIPQQEEAKRKELLVEQKIREELHDLYLKCKGRTELLIAAVTGDPVGSAKYIHLLITIVIPLLRSSLVSSLAYNVFRSFCNAAFEPSEDYLHELILHSSVRVLRSIYTNTAWNQEPLTIQVERTIALLATRCVLVPILDDDEPNVELDVDDDETMNLIKFNVSFPMINAILRDESFPYALRLNTMRLLFSTLKGKFIEDNELKYLPLDWLCSLLLHILAVDTSELYHIAKTLLQIFCELLDKCPGKSLQQAAIFKTIILCLLDENAQLRECALMALNRPHAFYKNLELTQDGKQFLAMFTSHIFIARNDPVEKCVDLANKIWQDKKLSTTSDLFENILSYVTSEHMFLRKSASVALGKLLREFPEILQPALDKLDLLYSDYRKIRPPVYDDIGRVVVDPVDLWKNRAGIAEALFVIAPDLPHQLVMNFIRIVVPNGISDSAPECRELMQNAAVEAIRMHGEIEMTSLLPFLEEMLSSTPDGKEFDNLRQGLVIMLGTLAQHLDPANEKVRVITSRLIETLSTPSQQVQEAVSKCLPALVPAIKDRAKELVSTLSCLLIEADSYGERRGAAYGIAGLVKGLGMSAMRELELIKFLQNSLANKKNVRHREGALLALELLCSSMGKLFEPYIVQLLPSLLICFGDSDDNVRQAANDAAQSMMSMLSAHGVKLVLPSLLAALDEDSWRTKCASVELLGSMAFCAPKQLSACLPSIVPKLIEVLTDSHSKVQKSGEKALKQIAKVIRNPEILSISNQLLTGLTDPADKTSSCLQTVVNTKFIHYIDAASLSLIMPIVRRAFTDRASETRRMAAQIIANIYSLADNKDMEPYLAGLLPGLQKSLLDPIPEIRTVAAKALGAIIGYSTGDTASKMREQLIPWLKEKLVSNTNAVDRSGAAQGLAEVLKAVGEDQLAMVMPDIIKTTESKEATPEIRDGYILMYIYLPMAFGDHFVPYLPEVIPSILKALADENEYVRDSALKAGQRLIVTYCVHARRLLLPQLQAALFDYNWRIRFAAVTLIGDFLFSISGVSGKMTSATLNEDDTMGMESAGKAIVRQLGQTCRDRVLAGIYLLRSDIALQVRQVASHVWKHRRMQTLNSLYPIIKQLMFYQLRTENNVKIVVANTPRTLKELMKTLFEMLLGCLASNNEDRQMMAGRCLGELVKKMGERIIIDVLPVLERSLLSESIEQHVGVAIALHEIIENSTKDIVLMYSAQLVEPIKKIICDSNLLVRQAAATAFVSFYQTAGFSAFEDIVAPLLDANVICNDNVLDGLSQIMRLNGRQMLPYVLPKLTRAPVNIRALCALSAVAGDSLSRNIARILGSMLDNCTTDEEINQCLEVILSVSDEDGILIIITTLLQRAQSCNHIPSSTLIRLFAKNAKVIFPGFEIAERICSTNDELFDLSNFVDEILPGTLLLYNSAVNEVVENAVETLIYVCQSLDQKQMLFVLSTLKQALLSLQKTAGISTIPGFACNKGLASLLPIIREAILSGSAELKEQAAETLGTIVLLSTADALKPYVVSVTGPLIRVLGDRYPHTVKISILTTLSLLMDKIDVQLRPFLPQLQSTFLKALQDTAARKVRLCAGGALSRLISIHTKPDLIVLELIKYLNTSVDATMIETTLIALRAILVRIQSKVVNDSVLQEAIKVAEKHQENNESMIVVQAASALLGELTLKMNQMTNTLISISDESCRRYAVIVTFQYICYADPHQVLKVYDIEKLRSALISSIQCDKPEIASSALRAATSLLLCQEAMDVPLLSSVVRAINHPDNEVKCVVALGIHHIASRKLSINEMKIIVPMMLNGIKERNSAVRAACEQALIALFKLRLRNETTRYDDYLSTVEGAARDVLTDAYKTLQRVLKQPDPGLEPLSDIINVP</sequence>
<accession>A0A182DZB7</accession>
<dbReference type="GO" id="GO:0034198">
    <property type="term" value="P:cellular response to amino acid starvation"/>
    <property type="evidence" value="ECO:0007669"/>
    <property type="project" value="TreeGrafter"/>
</dbReference>
<dbReference type="Pfam" id="PF24993">
    <property type="entry name" value="GNC1_N"/>
    <property type="match status" value="1"/>
</dbReference>
<evidence type="ECO:0000313" key="5">
    <source>
        <dbReference type="EMBL" id="VDK63321.1"/>
    </source>
</evidence>
<feature type="domain" description="TOG" evidence="4">
    <location>
        <begin position="1345"/>
        <end position="1574"/>
    </location>
</feature>
<dbReference type="WBParaSite" id="nOo.2.0.1.t01028-RA">
    <property type="protein sequence ID" value="nOo.2.0.1.t01028-RA"/>
    <property type="gene ID" value="nOo.2.0.1.g01028"/>
</dbReference>
<dbReference type="InterPro" id="IPR016024">
    <property type="entry name" value="ARM-type_fold"/>
</dbReference>
<keyword evidence="2" id="KW-0677">Repeat</keyword>
<dbReference type="GO" id="GO:0006417">
    <property type="term" value="P:regulation of translation"/>
    <property type="evidence" value="ECO:0007669"/>
    <property type="project" value="TreeGrafter"/>
</dbReference>
<evidence type="ECO:0000313" key="6">
    <source>
        <dbReference type="Proteomes" id="UP000271087"/>
    </source>
</evidence>
<dbReference type="Proteomes" id="UP000271087">
    <property type="component" value="Unassembled WGS sequence"/>
</dbReference>
<dbReference type="InterPro" id="IPR021133">
    <property type="entry name" value="HEAT_type_2"/>
</dbReference>
<dbReference type="Pfam" id="PF24984">
    <property type="entry name" value="HEAT_EF3_GNC1"/>
    <property type="match status" value="1"/>
</dbReference>
<dbReference type="InterPro" id="IPR056810">
    <property type="entry name" value="GNC1-like_N"/>
</dbReference>
<dbReference type="SUPFAM" id="SSF48371">
    <property type="entry name" value="ARM repeat"/>
    <property type="match status" value="4"/>
</dbReference>
<reference evidence="5 6" key="2">
    <citation type="submission" date="2018-08" db="EMBL/GenBank/DDBJ databases">
        <authorList>
            <person name="Laetsch R D."/>
            <person name="Stevens L."/>
            <person name="Kumar S."/>
            <person name="Blaxter L. M."/>
        </authorList>
    </citation>
    <scope>NUCLEOTIDE SEQUENCE [LARGE SCALE GENOMIC DNA]</scope>
</reference>
<protein>
    <submittedName>
        <fullName evidence="7">TOG domain-containing protein</fullName>
    </submittedName>
</protein>
<dbReference type="Gene3D" id="1.25.10.10">
    <property type="entry name" value="Leucine-rich Repeat Variant"/>
    <property type="match status" value="4"/>
</dbReference>
<dbReference type="GO" id="GO:0000226">
    <property type="term" value="P:microtubule cytoskeleton organization"/>
    <property type="evidence" value="ECO:0007669"/>
    <property type="project" value="UniProtKB-ARBA"/>
</dbReference>
<evidence type="ECO:0000256" key="1">
    <source>
        <dbReference type="ARBA" id="ARBA00007366"/>
    </source>
</evidence>
<dbReference type="OrthoDB" id="5148094at2759"/>
<dbReference type="InterPro" id="IPR034085">
    <property type="entry name" value="TOG"/>
</dbReference>
<evidence type="ECO:0000313" key="7">
    <source>
        <dbReference type="WBParaSite" id="nOo.2.0.1.t01028-RA"/>
    </source>
</evidence>
<dbReference type="Pfam" id="PF25801">
    <property type="entry name" value="HEAT_GCN1_C_2"/>
    <property type="match status" value="1"/>
</dbReference>
<dbReference type="SMART" id="SM01349">
    <property type="entry name" value="TOG"/>
    <property type="match status" value="2"/>
</dbReference>
<dbReference type="STRING" id="42157.A0A182DZB7"/>
<dbReference type="PANTHER" id="PTHR23346:SF7">
    <property type="entry name" value="STALLED RIBOSOME SENSOR GCN1"/>
    <property type="match status" value="1"/>
</dbReference>
<dbReference type="FunFam" id="1.25.10.10:FF:000096">
    <property type="entry name" value="eIF-2-alpha kinase activator gcn1"/>
    <property type="match status" value="1"/>
</dbReference>
<evidence type="ECO:0000259" key="4">
    <source>
        <dbReference type="SMART" id="SM01349"/>
    </source>
</evidence>
<dbReference type="FunFam" id="1.25.10.10:FF:000090">
    <property type="entry name" value="eIF-2-alpha kinase activator GCN1"/>
    <property type="match status" value="1"/>
</dbReference>
<reference evidence="7" key="1">
    <citation type="submission" date="2016-06" db="UniProtKB">
        <authorList>
            <consortium name="WormBaseParasite"/>
        </authorList>
    </citation>
    <scope>IDENTIFICATION</scope>
</reference>
<proteinExistence type="inferred from homology"/>
<dbReference type="InterPro" id="IPR057546">
    <property type="entry name" value="HEAT_GCN1"/>
</dbReference>
<dbReference type="PROSITE" id="PS50077">
    <property type="entry name" value="HEAT_REPEAT"/>
    <property type="match status" value="3"/>
</dbReference>
<evidence type="ECO:0000256" key="3">
    <source>
        <dbReference type="PROSITE-ProRule" id="PRU00103"/>
    </source>
</evidence>
<comment type="similarity">
    <text evidence="1">Belongs to the GCN1 family.</text>
</comment>
<dbReference type="GO" id="GO:0019887">
    <property type="term" value="F:protein kinase regulator activity"/>
    <property type="evidence" value="ECO:0007669"/>
    <property type="project" value="TreeGrafter"/>
</dbReference>
<evidence type="ECO:0000256" key="2">
    <source>
        <dbReference type="ARBA" id="ARBA00022737"/>
    </source>
</evidence>
<feature type="repeat" description="HEAT" evidence="3">
    <location>
        <begin position="1436"/>
        <end position="1472"/>
    </location>
</feature>